<dbReference type="SUPFAM" id="SSF56219">
    <property type="entry name" value="DNase I-like"/>
    <property type="match status" value="1"/>
</dbReference>
<evidence type="ECO:0000256" key="2">
    <source>
        <dbReference type="SAM" id="SignalP"/>
    </source>
</evidence>
<dbReference type="GO" id="GO:0016787">
    <property type="term" value="F:hydrolase activity"/>
    <property type="evidence" value="ECO:0007669"/>
    <property type="project" value="UniProtKB-KW"/>
</dbReference>
<sequence length="861" mass="87659">MIRKPAGTLTALVLALGLGTVAAPLTATTAVAAVARPASFTSVSSTPGPQPGEVTIRWTHDGKNTTRYEVETGLTSFSRTDSSMPLHARGWKVFTAPAGARSLTLTAEQTAAAGAPLGSANHLYFRLRAVNTTSAGETFRDHPNLQTVGVAPPTPAAAGTPLRVGQFNVRTARATTDPQTWLQRVPAVARQIIDHRLGLVALQELGPGRADGVSGSTGGRPRQTESLLTELAKQDAGRYKLIQTTPYVKAGTEASTQGMRILYDSAKYTMLSPCADKTGSSAWNDVCTVALPIRPSGDSDSDRRKAVYSLFADKATGERFYFVSVHLDARHSTDAAVERTYDQLRASQVAAAVDGVARQNSQGLPVVLGGDINTWQNNKVGYTAHDVLVDKGFHDTAAAEQTTNLRFTTMNDFKTTLADPGTGFGSRLDVLMTKGFEGPVAWENVMKVTDSARPSDHNMVTAELRLPGDGAGSGSGGTGTGSGGTGTGSGGTTAPDTDGYRPVTPTRVVDTRAGTGAAAPLAAQGTLAIPVAGRAGVPATGVGAVVLNLTSVGARSGGYLTAYPSGQPRTTASTLNFTTGTSMANSVVVGVGADGAVQLYGSAATDVLVDVQGWFPTGSDYTALSPARLLDTRNGTGAAKAPVAGTQKIDLQVTGRGGVPASGVGSVVLNLTATGASGTGYLTAYPAGASRPGASTLNYVRGATTANGTVLKVGSGGKVSLYVSAGTHLVADVQGWFPTSSDLTGLTPARLLDTRDGTGARAAAVPAGGRVDLQVTGREGVPTAGVRAVVLNVTAAQAATTGFVSVRPTGAATTSATDLALVPGRAIANRVIVPVSADGRVSLSSTAQTELVADVVGYLAG</sequence>
<name>A0ABS4Z3B7_9ACTN</name>
<evidence type="ECO:0000256" key="1">
    <source>
        <dbReference type="SAM" id="MobiDB-lite"/>
    </source>
</evidence>
<protein>
    <submittedName>
        <fullName evidence="3">Endonuclease/exonuclease/phosphatase family metal-dependent hydrolase</fullName>
    </submittedName>
</protein>
<feature type="region of interest" description="Disordered" evidence="1">
    <location>
        <begin position="466"/>
        <end position="502"/>
    </location>
</feature>
<comment type="caution">
    <text evidence="3">The sequence shown here is derived from an EMBL/GenBank/DDBJ whole genome shotgun (WGS) entry which is preliminary data.</text>
</comment>
<keyword evidence="3" id="KW-0540">Nuclease</keyword>
<keyword evidence="2" id="KW-0732">Signal</keyword>
<keyword evidence="3" id="KW-0378">Hydrolase</keyword>
<gene>
    <name evidence="3" type="ORF">JOF54_000468</name>
</gene>
<dbReference type="Proteomes" id="UP000758168">
    <property type="component" value="Unassembled WGS sequence"/>
</dbReference>
<dbReference type="GO" id="GO:0004519">
    <property type="term" value="F:endonuclease activity"/>
    <property type="evidence" value="ECO:0007669"/>
    <property type="project" value="UniProtKB-KW"/>
</dbReference>
<accession>A0ABS4Z3B7</accession>
<reference evidence="3 4" key="1">
    <citation type="submission" date="2021-03" db="EMBL/GenBank/DDBJ databases">
        <title>Sequencing the genomes of 1000 actinobacteria strains.</title>
        <authorList>
            <person name="Klenk H.-P."/>
        </authorList>
    </citation>
    <scope>NUCLEOTIDE SEQUENCE [LARGE SCALE GENOMIC DNA]</scope>
    <source>
        <strain evidence="3 4">DSM 12936</strain>
    </source>
</reference>
<keyword evidence="3" id="KW-0255">Endonuclease</keyword>
<dbReference type="InterPro" id="IPR036691">
    <property type="entry name" value="Endo/exonu/phosph_ase_sf"/>
</dbReference>
<keyword evidence="4" id="KW-1185">Reference proteome</keyword>
<evidence type="ECO:0000313" key="3">
    <source>
        <dbReference type="EMBL" id="MBP2415546.1"/>
    </source>
</evidence>
<dbReference type="RefSeq" id="WP_210052633.1">
    <property type="nucleotide sequence ID" value="NZ_BAAAMH010000022.1"/>
</dbReference>
<feature type="signal peptide" evidence="2">
    <location>
        <begin position="1"/>
        <end position="32"/>
    </location>
</feature>
<dbReference type="EMBL" id="JAGIOB010000001">
    <property type="protein sequence ID" value="MBP2415546.1"/>
    <property type="molecule type" value="Genomic_DNA"/>
</dbReference>
<organism evidence="3 4">
    <name type="scientific">Microlunatus capsulatus</name>
    <dbReference type="NCBI Taxonomy" id="99117"/>
    <lineage>
        <taxon>Bacteria</taxon>
        <taxon>Bacillati</taxon>
        <taxon>Actinomycetota</taxon>
        <taxon>Actinomycetes</taxon>
        <taxon>Propionibacteriales</taxon>
        <taxon>Propionibacteriaceae</taxon>
        <taxon>Microlunatus</taxon>
    </lineage>
</organism>
<feature type="compositionally biased region" description="Gly residues" evidence="1">
    <location>
        <begin position="469"/>
        <end position="491"/>
    </location>
</feature>
<dbReference type="Gene3D" id="3.60.10.10">
    <property type="entry name" value="Endonuclease/exonuclease/phosphatase"/>
    <property type="match status" value="1"/>
</dbReference>
<proteinExistence type="predicted"/>
<feature type="chain" id="PRO_5047487446" evidence="2">
    <location>
        <begin position="33"/>
        <end position="861"/>
    </location>
</feature>
<evidence type="ECO:0000313" key="4">
    <source>
        <dbReference type="Proteomes" id="UP000758168"/>
    </source>
</evidence>